<keyword evidence="7 12" id="KW-0375">Hydrogen ion transport</keyword>
<keyword evidence="4 12" id="KW-0813">Transport</keyword>
<evidence type="ECO:0000313" key="14">
    <source>
        <dbReference type="EMBL" id="ALO76384.1"/>
    </source>
</evidence>
<evidence type="ECO:0000256" key="7">
    <source>
        <dbReference type="ARBA" id="ARBA00022781"/>
    </source>
</evidence>
<evidence type="ECO:0000256" key="1">
    <source>
        <dbReference type="ARBA" id="ARBA00004304"/>
    </source>
</evidence>
<evidence type="ECO:0000256" key="13">
    <source>
        <dbReference type="SAM" id="Phobius"/>
    </source>
</evidence>
<reference evidence="14" key="1">
    <citation type="submission" date="2012-06" db="EMBL/GenBank/DDBJ databases">
        <title>Mitogenomics of the Coleoptera under dense taxon sampling.</title>
        <authorList>
            <person name="Timmermans M.J.T.N."/>
            <person name="Lim J."/>
            <person name="Dodsworth S."/>
            <person name="Haran J."/>
            <person name="Ahrens D."/>
            <person name="Bocak L."/>
            <person name="London A."/>
            <person name="Culverwell L."/>
            <person name="Vogler A.P."/>
        </authorList>
    </citation>
    <scope>NUCLEOTIDE SEQUENCE</scope>
</reference>
<evidence type="ECO:0000256" key="12">
    <source>
        <dbReference type="RuleBase" id="RU003661"/>
    </source>
</evidence>
<dbReference type="InterPro" id="IPR001421">
    <property type="entry name" value="ATP8_metazoa"/>
</dbReference>
<comment type="subcellular location">
    <subcellularLocation>
        <location evidence="1 12">Mitochondrion membrane</location>
        <topology evidence="1 12">Single-pass membrane protein</topology>
    </subcellularLocation>
</comment>
<protein>
    <recommendedName>
        <fullName evidence="12">ATP synthase complex subunit 8</fullName>
    </recommendedName>
</protein>
<dbReference type="GO" id="GO:0015078">
    <property type="term" value="F:proton transmembrane transporter activity"/>
    <property type="evidence" value="ECO:0007669"/>
    <property type="project" value="InterPro"/>
</dbReference>
<keyword evidence="11 13" id="KW-0472">Membrane</keyword>
<organism evidence="14">
    <name type="scientific">Rhagophthalminae sp. GENSP01</name>
    <dbReference type="NCBI Taxonomy" id="1205577"/>
    <lineage>
        <taxon>Eukaryota</taxon>
        <taxon>Metazoa</taxon>
        <taxon>Ecdysozoa</taxon>
        <taxon>Arthropoda</taxon>
        <taxon>Hexapoda</taxon>
        <taxon>Insecta</taxon>
        <taxon>Pterygota</taxon>
        <taxon>Neoptera</taxon>
        <taxon>Endopterygota</taxon>
        <taxon>Coleoptera</taxon>
        <taxon>Polyphaga</taxon>
        <taxon>Elateriformia</taxon>
        <taxon>Elateroidea</taxon>
        <taxon>Rhagophthalmidae</taxon>
    </lineage>
</organism>
<evidence type="ECO:0000256" key="11">
    <source>
        <dbReference type="ARBA" id="ARBA00023136"/>
    </source>
</evidence>
<dbReference type="Pfam" id="PF00895">
    <property type="entry name" value="ATP-synt_8"/>
    <property type="match status" value="1"/>
</dbReference>
<evidence type="ECO:0000256" key="4">
    <source>
        <dbReference type="ARBA" id="ARBA00022448"/>
    </source>
</evidence>
<sequence>MPQMSPLNWMYLMMLFTTTFIILNSMNYFSMIYNQNMKFKKKKKSIKWMW</sequence>
<gene>
    <name evidence="14" type="primary">atp8</name>
</gene>
<keyword evidence="5 12" id="KW-0138">CF(0)</keyword>
<dbReference type="EMBL" id="JX412750">
    <property type="protein sequence ID" value="ALO76384.1"/>
    <property type="molecule type" value="Genomic_DNA"/>
</dbReference>
<name>A0A0S2MNT9_9COLE</name>
<evidence type="ECO:0000256" key="5">
    <source>
        <dbReference type="ARBA" id="ARBA00022547"/>
    </source>
</evidence>
<evidence type="ECO:0000256" key="10">
    <source>
        <dbReference type="ARBA" id="ARBA00023128"/>
    </source>
</evidence>
<keyword evidence="6 12" id="KW-0812">Transmembrane</keyword>
<evidence type="ECO:0000256" key="8">
    <source>
        <dbReference type="ARBA" id="ARBA00022989"/>
    </source>
</evidence>
<keyword evidence="10 12" id="KW-0496">Mitochondrion</keyword>
<evidence type="ECO:0000256" key="2">
    <source>
        <dbReference type="ARBA" id="ARBA00008892"/>
    </source>
</evidence>
<keyword evidence="8 13" id="KW-1133">Transmembrane helix</keyword>
<geneLocation type="mitochondrion" evidence="14"/>
<evidence type="ECO:0000256" key="6">
    <source>
        <dbReference type="ARBA" id="ARBA00022692"/>
    </source>
</evidence>
<dbReference type="GO" id="GO:0045259">
    <property type="term" value="C:proton-transporting ATP synthase complex"/>
    <property type="evidence" value="ECO:0007669"/>
    <property type="project" value="UniProtKB-KW"/>
</dbReference>
<feature type="transmembrane region" description="Helical" evidence="13">
    <location>
        <begin position="12"/>
        <end position="33"/>
    </location>
</feature>
<evidence type="ECO:0000256" key="3">
    <source>
        <dbReference type="ARBA" id="ARBA00011291"/>
    </source>
</evidence>
<dbReference type="GO" id="GO:0015986">
    <property type="term" value="P:proton motive force-driven ATP synthesis"/>
    <property type="evidence" value="ECO:0007669"/>
    <property type="project" value="InterPro"/>
</dbReference>
<dbReference type="AlphaFoldDB" id="A0A0S2MNT9"/>
<proteinExistence type="inferred from homology"/>
<dbReference type="GO" id="GO:0031966">
    <property type="term" value="C:mitochondrial membrane"/>
    <property type="evidence" value="ECO:0007669"/>
    <property type="project" value="UniProtKB-SubCell"/>
</dbReference>
<comment type="subunit">
    <text evidence="3">F-type ATPases have 2 components, CF(1) - the catalytic core - and CF(0) - the membrane proton channel.</text>
</comment>
<keyword evidence="9 12" id="KW-0406">Ion transport</keyword>
<accession>A0A0S2MNT9</accession>
<comment type="similarity">
    <text evidence="2 12">Belongs to the ATPase protein 8 family.</text>
</comment>
<evidence type="ECO:0000256" key="9">
    <source>
        <dbReference type="ARBA" id="ARBA00023065"/>
    </source>
</evidence>